<keyword evidence="3" id="KW-1190">Host gene expression shutoff by virus</keyword>
<keyword evidence="4" id="KW-1262">Eukaryotic host gene expression shutoff by virus</keyword>
<dbReference type="InterPro" id="IPR038372">
    <property type="entry name" value="PA/PA-X_sf"/>
</dbReference>
<evidence type="ECO:0000256" key="4">
    <source>
        <dbReference type="ARBA" id="ARBA00023247"/>
    </source>
</evidence>
<evidence type="ECO:0000256" key="3">
    <source>
        <dbReference type="ARBA" id="ARBA00022995"/>
    </source>
</evidence>
<accession>A0A1W5IJC6</accession>
<dbReference type="Gene3D" id="3.40.91.90">
    <property type="entry name" value="Influenza RNA-dependent RNA polymerase subunit PA, endonuclease domain"/>
    <property type="match status" value="1"/>
</dbReference>
<dbReference type="EMBL" id="KR077931">
    <property type="protein sequence ID" value="AKC43902.1"/>
    <property type="molecule type" value="Viral_cRNA"/>
</dbReference>
<sequence length="713" mass="82629">MENFIRANFNPMILERAEKSMKEYGESPQNEGNKFAAISTHLEVCFMYSDFHFIDLEGNAIIKESEDDNTMLKHRFEIIEGQERNVAWTIVNSICNMTNIDKPRYLPDLYDYKTNRFIEIGVTRRRVEDYYYEKANKLKDGNVYIHIFSFDGEEMSTDDEYILDEESRARIKTRLFVLRQEMASAGLWDSFRQSEKGEETVEEEFKFPPTFKKLADQSLPPSFKDYNQFKVYVSSFKSNGNIEAKLGAMSEKVTATIEEFNPKDITELKMPKGKPCTQRSKFLLMDSMKLSILNPSHEGEGIPMKDATACIETFWGWKKPNIIKKHDKGVNTNYLMIWEQLFDALKENENKYLNLKKTNHLKWGLGEGQAPEKMDFEDCKDIPDLFQYKSDPPEPRQLASWIQSEFNKASELTSSNWIEFDELGEDVAPIEHIASRRRNFFTAEVSQCRASEYIMKAVYINTALLNSSCTAMEEYQVIPIITKCRDISGQRKTNLYGFIIKGRSHLRNDTDVVNFISLEFSLTDPRNEPHKWEKYCVLEIGDMEIKTSISTIMKPVYLYVRTNGTSKIKMKWGMEMRRCLLQSLQQVESMIEAESAVKEKDMTETFFRNKENEWPIGESPKGIEKGTIGKVCRVLLAKSVFNSIYASAQLEGFSAESRKLLLLIQAYRDNLDPGTFDLKGLYGAIEECIINDPWVLLNASWFNSFLRAVQRSL</sequence>
<dbReference type="InterPro" id="IPR001009">
    <property type="entry name" value="PA/PA-X"/>
</dbReference>
<keyword evidence="2" id="KW-0688">Ribosomal frameshifting</keyword>
<organism evidence="6">
    <name type="scientific">Influenza A virus</name>
    <name type="common">A/dark fruit-eating bat/Bolivia/PBV780-781/2011(H18N11)</name>
    <dbReference type="NCBI Taxonomy" id="1641314"/>
    <lineage>
        <taxon>Viruses</taxon>
        <taxon>Riboviria</taxon>
        <taxon>Orthornavirae</taxon>
        <taxon>Negarnaviricota</taxon>
        <taxon>Polyploviricotina</taxon>
        <taxon>Insthoviricetes</taxon>
        <taxon>Articulavirales</taxon>
        <taxon>Orthomyxoviridae</taxon>
        <taxon>Alphainfluenzavirus</taxon>
        <taxon>Alphainfluenzavirus influenzae</taxon>
        <taxon>Influenza A virus</taxon>
    </lineage>
</organism>
<keyword evidence="1" id="KW-0945">Host-virus interaction</keyword>
<evidence type="ECO:0000313" key="6">
    <source>
        <dbReference type="EMBL" id="AKC43902.1"/>
    </source>
</evidence>
<dbReference type="GO" id="GO:0039657">
    <property type="term" value="P:symbiont-mediated suppression of host gene expression"/>
    <property type="evidence" value="ECO:0007669"/>
    <property type="project" value="UniProtKB-KW"/>
</dbReference>
<dbReference type="Pfam" id="PF00603">
    <property type="entry name" value="Flu_PA"/>
    <property type="match status" value="1"/>
</dbReference>
<reference evidence="6" key="1">
    <citation type="submission" date="2015-04" db="EMBL/GenBank/DDBJ databases">
        <title>H18N11 Identified in Bolivia using a New Consensus PCR Assay for the Identification of Highly Divergent Influenza Viruses.</title>
        <authorList>
            <person name="Liang E."/>
            <person name="Aguirre-Mazzi E."/>
            <person name="Hicks A.L."/>
            <person name="Zambrana-Torrelio C."/>
            <person name="Navarrete-Macias I."/>
            <person name="Rostal M.K."/>
            <person name="Daszak P."/>
            <person name="Anthony S.J."/>
            <person name="Iniguez V."/>
            <person name="Lipkin W.I."/>
        </authorList>
    </citation>
    <scope>NUCLEOTIDE SEQUENCE</scope>
    <source>
        <strain evidence="6">A/dark fruit-eating bat/Bolivia/PBV780-781/2011</strain>
    </source>
</reference>
<evidence type="ECO:0000256" key="2">
    <source>
        <dbReference type="ARBA" id="ARBA00022758"/>
    </source>
</evidence>
<gene>
    <name evidence="5 6" type="primary">PA</name>
</gene>
<comment type="subunit">
    <text evidence="5">Influenza RNA polymerase is composed of three subunits: PB1, PB2 and PA.</text>
</comment>
<evidence type="ECO:0000256" key="5">
    <source>
        <dbReference type="RuleBase" id="RU361280"/>
    </source>
</evidence>
<name>A0A1W5IJC6_9INFA</name>
<dbReference type="GO" id="GO:0039694">
    <property type="term" value="P:viral RNA genome replication"/>
    <property type="evidence" value="ECO:0007669"/>
    <property type="project" value="InterPro"/>
</dbReference>
<protein>
    <recommendedName>
        <fullName evidence="5">Polymerase acidic protein</fullName>
    </recommendedName>
</protein>
<dbReference type="GO" id="GO:0003723">
    <property type="term" value="F:RNA binding"/>
    <property type="evidence" value="ECO:0007669"/>
    <property type="project" value="InterPro"/>
</dbReference>
<dbReference type="GO" id="GO:0075523">
    <property type="term" value="P:viral translational frameshifting"/>
    <property type="evidence" value="ECO:0007669"/>
    <property type="project" value="UniProtKB-KW"/>
</dbReference>
<comment type="similarity">
    <text evidence="5">Belongs to the influenza viruses PA family.</text>
</comment>
<evidence type="ECO:0000256" key="1">
    <source>
        <dbReference type="ARBA" id="ARBA00022581"/>
    </source>
</evidence>
<proteinExistence type="inferred from homology"/>